<accession>A0A7C3ZQ57</accession>
<organism evidence="1">
    <name type="scientific">Planktothricoides sp. SpSt-374</name>
    <dbReference type="NCBI Taxonomy" id="2282167"/>
    <lineage>
        <taxon>Bacteria</taxon>
        <taxon>Bacillati</taxon>
        <taxon>Cyanobacteriota</taxon>
        <taxon>Cyanophyceae</taxon>
        <taxon>Oscillatoriophycideae</taxon>
        <taxon>Oscillatoriales</taxon>
        <taxon>Oscillatoriaceae</taxon>
        <taxon>Planktothricoides</taxon>
    </lineage>
</organism>
<proteinExistence type="predicted"/>
<reference evidence="1" key="1">
    <citation type="journal article" date="2020" name="mSystems">
        <title>Genome- and Community-Level Interaction Insights into Carbon Utilization and Element Cycling Functions of Hydrothermarchaeota in Hydrothermal Sediment.</title>
        <authorList>
            <person name="Zhou Z."/>
            <person name="Liu Y."/>
            <person name="Xu W."/>
            <person name="Pan J."/>
            <person name="Luo Z.H."/>
            <person name="Li M."/>
        </authorList>
    </citation>
    <scope>NUCLEOTIDE SEQUENCE [LARGE SCALE GENOMIC DNA]</scope>
    <source>
        <strain evidence="1">SpSt-374</strain>
    </source>
</reference>
<comment type="caution">
    <text evidence="1">The sequence shown here is derived from an EMBL/GenBank/DDBJ whole genome shotgun (WGS) entry which is preliminary data.</text>
</comment>
<evidence type="ECO:0000313" key="1">
    <source>
        <dbReference type="EMBL" id="HGG03404.1"/>
    </source>
</evidence>
<protein>
    <recommendedName>
        <fullName evidence="2">CRISPR-associated protein</fullName>
    </recommendedName>
</protein>
<sequence length="426" mass="48827">MASIFLSFVGSQDPTSVNTNEEGSIVSLTRELKKQQYSIRRFLLLYTEDLTDKAEETKFWLESELKISPDIIEILPVSPEFTQDPVNVLLATQEAHKALNKAKAYMSDQDRLEFNGSSGTPVMKTAWSILQAAGYAPHSSVWQVRNPKQMQDGQARVFQTNLDTVKNEFDFKVVKQQIADYNYSGALVTLADSNLSTGLIVALLQYGKYRLAFDFDKAYNALRQFANDVDSQFLSEIGNLRQKNPWALLKELYFKILINQKNQNFAEFLVDVFRFQEALLKYLVEAKLNFEIPETYGETGMWWNKLKTFDNGSAYRAVENYRFPNGGGKIANLQGFPNRPVMLAILENYQEFAQLLTLVYDLNKYCEDRNRIVHRLEGISELPEADKIVKSIKEILRQKNSFSAKNSFDSLNEVILSRLEQCIRLG</sequence>
<dbReference type="EMBL" id="DSPX01000233">
    <property type="protein sequence ID" value="HGG03404.1"/>
    <property type="molecule type" value="Genomic_DNA"/>
</dbReference>
<name>A0A7C3ZQ57_9CYAN</name>
<dbReference type="AlphaFoldDB" id="A0A7C3ZQ57"/>
<evidence type="ECO:0008006" key="2">
    <source>
        <dbReference type="Google" id="ProtNLM"/>
    </source>
</evidence>
<gene>
    <name evidence="1" type="ORF">ENR15_22890</name>
</gene>